<reference evidence="1 2" key="1">
    <citation type="submission" date="2018-09" db="EMBL/GenBank/DDBJ databases">
        <title>The draft genome of Acinetobacter spp. strains.</title>
        <authorList>
            <person name="Qin J."/>
            <person name="Feng Y."/>
            <person name="Zong Z."/>
        </authorList>
    </citation>
    <scope>NUCLEOTIDE SEQUENCE [LARGE SCALE GENOMIC DNA]</scope>
    <source>
        <strain evidence="1 2">WCHAc060002</strain>
    </source>
</reference>
<evidence type="ECO:0000313" key="2">
    <source>
        <dbReference type="Proteomes" id="UP000281084"/>
    </source>
</evidence>
<name>A0A3A8G6D0_9GAMM</name>
<dbReference type="Proteomes" id="UP000281084">
    <property type="component" value="Unassembled WGS sequence"/>
</dbReference>
<gene>
    <name evidence="1" type="ORF">D7V64_03390</name>
</gene>
<sequence length="65" mass="7464">MMIIIADISWGLNMSIDHNTVMFWSLNLDIATVILQKISCWSNFGMFFASLFYDSFKSNDSLKCS</sequence>
<comment type="caution">
    <text evidence="1">The sequence shown here is derived from an EMBL/GenBank/DDBJ whole genome shotgun (WGS) entry which is preliminary data.</text>
</comment>
<dbReference type="AlphaFoldDB" id="A0A3A8G6D0"/>
<evidence type="ECO:0000313" key="1">
    <source>
        <dbReference type="EMBL" id="RKG54637.1"/>
    </source>
</evidence>
<proteinExistence type="predicted"/>
<organism evidence="1 2">
    <name type="scientific">Acinetobacter cumulans</name>
    <dbReference type="NCBI Taxonomy" id="2136182"/>
    <lineage>
        <taxon>Bacteria</taxon>
        <taxon>Pseudomonadati</taxon>
        <taxon>Pseudomonadota</taxon>
        <taxon>Gammaproteobacteria</taxon>
        <taxon>Moraxellales</taxon>
        <taxon>Moraxellaceae</taxon>
        <taxon>Acinetobacter</taxon>
    </lineage>
</organism>
<accession>A0A3A8G6D0</accession>
<protein>
    <submittedName>
        <fullName evidence="1">Uncharacterized protein</fullName>
    </submittedName>
</protein>
<dbReference type="EMBL" id="RAXZ01000003">
    <property type="protein sequence ID" value="RKG54637.1"/>
    <property type="molecule type" value="Genomic_DNA"/>
</dbReference>